<evidence type="ECO:0000256" key="2">
    <source>
        <dbReference type="ARBA" id="ARBA00022452"/>
    </source>
</evidence>
<evidence type="ECO:0000313" key="7">
    <source>
        <dbReference type="EMBL" id="WRL48629.1"/>
    </source>
</evidence>
<accession>A0ABZ1ARX2</accession>
<dbReference type="InterPro" id="IPR051906">
    <property type="entry name" value="TolC-like"/>
</dbReference>
<evidence type="ECO:0000256" key="3">
    <source>
        <dbReference type="ARBA" id="ARBA00022692"/>
    </source>
</evidence>
<dbReference type="Proteomes" id="UP001626593">
    <property type="component" value="Chromosome"/>
</dbReference>
<evidence type="ECO:0000313" key="8">
    <source>
        <dbReference type="Proteomes" id="UP001626593"/>
    </source>
</evidence>
<evidence type="ECO:0000256" key="6">
    <source>
        <dbReference type="SAM" id="Coils"/>
    </source>
</evidence>
<dbReference type="RefSeq" id="WP_407280840.1">
    <property type="nucleotide sequence ID" value="NZ_CP141259.1"/>
</dbReference>
<sequence>MTIRSVVAAAWERSAASRATGARRELAQARRSAADGWMATPPSLTLLHTTDRLNRNDGAREVEAELEVPLRTPGVRAAGAATAEAEATVLEGELTAARLGVAGEVREAIWKLRLAHTEVEANERRVADAEALAADVERRVRAGDLARVDANNARASVLIARVALADAVARVQREQRLYAALTGNAPIPGDTESPPASAELDAHPLLIAARAAADLARARLHEASTATRDHPELILGVKRERGEFGEHYANTTSVGVRVPFGSEARNRPLIGAANAEVIEAETTATQQRERLRAEAEAARAEVEQAQQAEAFAAERARLAADSRQLLAKAFELGQIDLPARLRAESEAYDADLALSRARLDSGRAASRLKQAYGLLP</sequence>
<organism evidence="7 8">
    <name type="scientific">Aromatoleum evansii</name>
    <name type="common">Azoarcus evansii</name>
    <dbReference type="NCBI Taxonomy" id="59406"/>
    <lineage>
        <taxon>Bacteria</taxon>
        <taxon>Pseudomonadati</taxon>
        <taxon>Pseudomonadota</taxon>
        <taxon>Betaproteobacteria</taxon>
        <taxon>Rhodocyclales</taxon>
        <taxon>Rhodocyclaceae</taxon>
        <taxon>Aromatoleum</taxon>
    </lineage>
</organism>
<dbReference type="PANTHER" id="PTHR30026:SF20">
    <property type="entry name" value="OUTER MEMBRANE PROTEIN TOLC"/>
    <property type="match status" value="1"/>
</dbReference>
<gene>
    <name evidence="7" type="ORF">U5817_11415</name>
</gene>
<keyword evidence="4" id="KW-0472">Membrane</keyword>
<evidence type="ECO:0000256" key="1">
    <source>
        <dbReference type="ARBA" id="ARBA00004442"/>
    </source>
</evidence>
<reference evidence="7 8" key="1">
    <citation type="submission" date="2023-12" db="EMBL/GenBank/DDBJ databases">
        <title>A. evansii MAY27, complete genome.</title>
        <authorList>
            <person name="Wang Y."/>
        </authorList>
    </citation>
    <scope>NUCLEOTIDE SEQUENCE [LARGE SCALE GENOMIC DNA]</scope>
    <source>
        <strain evidence="7 8">MAY27</strain>
    </source>
</reference>
<comment type="subcellular location">
    <subcellularLocation>
        <location evidence="1">Cell outer membrane</location>
    </subcellularLocation>
</comment>
<keyword evidence="2" id="KW-1134">Transmembrane beta strand</keyword>
<evidence type="ECO:0000256" key="4">
    <source>
        <dbReference type="ARBA" id="ARBA00023136"/>
    </source>
</evidence>
<keyword evidence="3" id="KW-0812">Transmembrane</keyword>
<dbReference type="SUPFAM" id="SSF56954">
    <property type="entry name" value="Outer membrane efflux proteins (OEP)"/>
    <property type="match status" value="1"/>
</dbReference>
<protein>
    <submittedName>
        <fullName evidence="7">TolC family protein</fullName>
    </submittedName>
</protein>
<dbReference type="EMBL" id="CP141259">
    <property type="protein sequence ID" value="WRL48629.1"/>
    <property type="molecule type" value="Genomic_DNA"/>
</dbReference>
<dbReference type="PANTHER" id="PTHR30026">
    <property type="entry name" value="OUTER MEMBRANE PROTEIN TOLC"/>
    <property type="match status" value="1"/>
</dbReference>
<dbReference type="Gene3D" id="1.20.1600.10">
    <property type="entry name" value="Outer membrane efflux proteins (OEP)"/>
    <property type="match status" value="1"/>
</dbReference>
<keyword evidence="6" id="KW-0175">Coiled coil</keyword>
<feature type="coiled-coil region" evidence="6">
    <location>
        <begin position="281"/>
        <end position="315"/>
    </location>
</feature>
<keyword evidence="5" id="KW-0998">Cell outer membrane</keyword>
<name>A0ABZ1ARX2_AROEV</name>
<evidence type="ECO:0000256" key="5">
    <source>
        <dbReference type="ARBA" id="ARBA00023237"/>
    </source>
</evidence>
<proteinExistence type="predicted"/>
<keyword evidence="8" id="KW-1185">Reference proteome</keyword>